<dbReference type="PIRSF" id="PIRSF004491">
    <property type="entry name" value="FAD_Synth"/>
    <property type="match status" value="1"/>
</dbReference>
<evidence type="ECO:0000256" key="6">
    <source>
        <dbReference type="ARBA" id="ARBA00022679"/>
    </source>
</evidence>
<dbReference type="GO" id="GO:0009398">
    <property type="term" value="P:FMN biosynthetic process"/>
    <property type="evidence" value="ECO:0007669"/>
    <property type="project" value="UniProtKB-UniRule"/>
</dbReference>
<evidence type="ECO:0000256" key="10">
    <source>
        <dbReference type="ARBA" id="ARBA00022827"/>
    </source>
</evidence>
<evidence type="ECO:0000256" key="4">
    <source>
        <dbReference type="ARBA" id="ARBA00022630"/>
    </source>
</evidence>
<keyword evidence="8 15" id="KW-0547">Nucleotide-binding</keyword>
<dbReference type="Gene3D" id="3.40.50.620">
    <property type="entry name" value="HUPs"/>
    <property type="match status" value="1"/>
</dbReference>
<dbReference type="PANTHER" id="PTHR22749:SF6">
    <property type="entry name" value="RIBOFLAVIN KINASE"/>
    <property type="match status" value="1"/>
</dbReference>
<dbReference type="EC" id="2.7.7.2" evidence="15"/>
<gene>
    <name evidence="17" type="ORF">IED13_13230</name>
</gene>
<dbReference type="Gene3D" id="2.40.30.30">
    <property type="entry name" value="Riboflavin kinase-like"/>
    <property type="match status" value="1"/>
</dbReference>
<feature type="domain" description="Riboflavin kinase" evidence="16">
    <location>
        <begin position="197"/>
        <end position="320"/>
    </location>
</feature>
<keyword evidence="11 15" id="KW-0067">ATP-binding</keyword>
<dbReference type="NCBIfam" id="NF004160">
    <property type="entry name" value="PRK05627.1-3"/>
    <property type="match status" value="1"/>
</dbReference>
<evidence type="ECO:0000256" key="7">
    <source>
        <dbReference type="ARBA" id="ARBA00022695"/>
    </source>
</evidence>
<keyword evidence="18" id="KW-1185">Reference proteome</keyword>
<keyword evidence="10 15" id="KW-0274">FAD</keyword>
<evidence type="ECO:0000256" key="5">
    <source>
        <dbReference type="ARBA" id="ARBA00022643"/>
    </source>
</evidence>
<evidence type="ECO:0000259" key="16">
    <source>
        <dbReference type="SMART" id="SM00904"/>
    </source>
</evidence>
<keyword evidence="12" id="KW-0511">Multifunctional enzyme</keyword>
<dbReference type="SMART" id="SM00904">
    <property type="entry name" value="Flavokinase"/>
    <property type="match status" value="1"/>
</dbReference>
<proteinExistence type="inferred from homology"/>
<dbReference type="Pfam" id="PF06574">
    <property type="entry name" value="FAD_syn"/>
    <property type="match status" value="1"/>
</dbReference>
<evidence type="ECO:0000313" key="18">
    <source>
        <dbReference type="Proteomes" id="UP000619295"/>
    </source>
</evidence>
<keyword evidence="6 15" id="KW-0808">Transferase</keyword>
<evidence type="ECO:0000256" key="3">
    <source>
        <dbReference type="ARBA" id="ARBA00005201"/>
    </source>
</evidence>
<dbReference type="GO" id="GO:0005524">
    <property type="term" value="F:ATP binding"/>
    <property type="evidence" value="ECO:0007669"/>
    <property type="project" value="UniProtKB-UniRule"/>
</dbReference>
<comment type="caution">
    <text evidence="17">The sequence shown here is derived from an EMBL/GenBank/DDBJ whole genome shotgun (WGS) entry which is preliminary data.</text>
</comment>
<dbReference type="PANTHER" id="PTHR22749">
    <property type="entry name" value="RIBOFLAVIN KINASE/FMN ADENYLYLTRANSFERASE"/>
    <property type="match status" value="1"/>
</dbReference>
<dbReference type="NCBIfam" id="TIGR00083">
    <property type="entry name" value="ribF"/>
    <property type="match status" value="1"/>
</dbReference>
<dbReference type="GO" id="GO:0008531">
    <property type="term" value="F:riboflavin kinase activity"/>
    <property type="evidence" value="ECO:0007669"/>
    <property type="project" value="UniProtKB-UniRule"/>
</dbReference>
<organism evidence="17 18">
    <name type="scientific">Bosea spartocytisi</name>
    <dbReference type="NCBI Taxonomy" id="2773451"/>
    <lineage>
        <taxon>Bacteria</taxon>
        <taxon>Pseudomonadati</taxon>
        <taxon>Pseudomonadota</taxon>
        <taxon>Alphaproteobacteria</taxon>
        <taxon>Hyphomicrobiales</taxon>
        <taxon>Boseaceae</taxon>
        <taxon>Bosea</taxon>
    </lineage>
</organism>
<evidence type="ECO:0000256" key="13">
    <source>
        <dbReference type="ARBA" id="ARBA00047880"/>
    </source>
</evidence>
<accession>A0A927E8G5</accession>
<dbReference type="RefSeq" id="WP_191124438.1">
    <property type="nucleotide sequence ID" value="NZ_JACXWY010000007.1"/>
</dbReference>
<dbReference type="AlphaFoldDB" id="A0A927E8G5"/>
<evidence type="ECO:0000256" key="15">
    <source>
        <dbReference type="PIRNR" id="PIRNR004491"/>
    </source>
</evidence>
<dbReference type="Pfam" id="PF01687">
    <property type="entry name" value="Flavokinase"/>
    <property type="match status" value="1"/>
</dbReference>
<protein>
    <recommendedName>
        <fullName evidence="15">Riboflavin biosynthesis protein</fullName>
    </recommendedName>
    <domain>
        <recommendedName>
            <fullName evidence="15">Riboflavin kinase</fullName>
            <ecNumber evidence="15">2.7.1.26</ecNumber>
        </recommendedName>
        <alternativeName>
            <fullName evidence="15">Flavokinase</fullName>
        </alternativeName>
    </domain>
    <domain>
        <recommendedName>
            <fullName evidence="15">FMN adenylyltransferase</fullName>
            <ecNumber evidence="15">2.7.7.2</ecNumber>
        </recommendedName>
        <alternativeName>
            <fullName evidence="15">FAD pyrophosphorylase</fullName>
        </alternativeName>
        <alternativeName>
            <fullName evidence="15">FAD synthase</fullName>
        </alternativeName>
    </domain>
</protein>
<dbReference type="InterPro" id="IPR023468">
    <property type="entry name" value="Riboflavin_kinase"/>
</dbReference>
<evidence type="ECO:0000256" key="2">
    <source>
        <dbReference type="ARBA" id="ARBA00004726"/>
    </source>
</evidence>
<keyword evidence="5 15" id="KW-0288">FMN</keyword>
<dbReference type="InterPro" id="IPR014729">
    <property type="entry name" value="Rossmann-like_a/b/a_fold"/>
</dbReference>
<evidence type="ECO:0000256" key="1">
    <source>
        <dbReference type="ARBA" id="ARBA00002121"/>
    </source>
</evidence>
<dbReference type="EMBL" id="JACXWY010000007">
    <property type="protein sequence ID" value="MBD3846666.1"/>
    <property type="molecule type" value="Genomic_DNA"/>
</dbReference>
<evidence type="ECO:0000256" key="9">
    <source>
        <dbReference type="ARBA" id="ARBA00022777"/>
    </source>
</evidence>
<evidence type="ECO:0000256" key="11">
    <source>
        <dbReference type="ARBA" id="ARBA00022840"/>
    </source>
</evidence>
<dbReference type="GO" id="GO:0006747">
    <property type="term" value="P:FAD biosynthetic process"/>
    <property type="evidence" value="ECO:0007669"/>
    <property type="project" value="UniProtKB-UniRule"/>
</dbReference>
<evidence type="ECO:0000256" key="8">
    <source>
        <dbReference type="ARBA" id="ARBA00022741"/>
    </source>
</evidence>
<dbReference type="SUPFAM" id="SSF52374">
    <property type="entry name" value="Nucleotidylyl transferase"/>
    <property type="match status" value="1"/>
</dbReference>
<dbReference type="GO" id="GO:0003919">
    <property type="term" value="F:FMN adenylyltransferase activity"/>
    <property type="evidence" value="ECO:0007669"/>
    <property type="project" value="UniProtKB-UniRule"/>
</dbReference>
<evidence type="ECO:0000256" key="12">
    <source>
        <dbReference type="ARBA" id="ARBA00023268"/>
    </source>
</evidence>
<comment type="catalytic activity">
    <reaction evidence="13 15">
        <text>riboflavin + ATP = FMN + ADP + H(+)</text>
        <dbReference type="Rhea" id="RHEA:14357"/>
        <dbReference type="ChEBI" id="CHEBI:15378"/>
        <dbReference type="ChEBI" id="CHEBI:30616"/>
        <dbReference type="ChEBI" id="CHEBI:57986"/>
        <dbReference type="ChEBI" id="CHEBI:58210"/>
        <dbReference type="ChEBI" id="CHEBI:456216"/>
        <dbReference type="EC" id="2.7.1.26"/>
    </reaction>
</comment>
<comment type="pathway">
    <text evidence="3 15">Cofactor biosynthesis; FMN biosynthesis; FMN from riboflavin (ATP route): step 1/1.</text>
</comment>
<comment type="function">
    <text evidence="1">Catalyzes the phosphorylation of riboflavin to FMN followed by the adenylation of FMN to FAD.</text>
</comment>
<dbReference type="Proteomes" id="UP000619295">
    <property type="component" value="Unassembled WGS sequence"/>
</dbReference>
<evidence type="ECO:0000256" key="14">
    <source>
        <dbReference type="ARBA" id="ARBA00049494"/>
    </source>
</evidence>
<dbReference type="InterPro" id="IPR015865">
    <property type="entry name" value="Riboflavin_kinase_bac/euk"/>
</dbReference>
<comment type="similarity">
    <text evidence="15">Belongs to the ribF family.</text>
</comment>
<dbReference type="CDD" id="cd02064">
    <property type="entry name" value="FAD_synthetase_N"/>
    <property type="match status" value="1"/>
</dbReference>
<evidence type="ECO:0000313" key="17">
    <source>
        <dbReference type="EMBL" id="MBD3846666.1"/>
    </source>
</evidence>
<keyword evidence="9 15" id="KW-0418">Kinase</keyword>
<reference evidence="17" key="1">
    <citation type="submission" date="2020-09" db="EMBL/GenBank/DDBJ databases">
        <title>Bosea spartocytisi sp. nov. a root nodule endophyte of Spartocytisus supranubius in the high mountain ecosystem fo the Teide National Park (Canary Islands, Spain).</title>
        <authorList>
            <person name="Pulido-Suarez L."/>
            <person name="Peix A."/>
            <person name="Igual J.M."/>
            <person name="Socas-Perez N."/>
            <person name="Velazquez E."/>
            <person name="Flores-Felix J.D."/>
            <person name="Leon-Barrios M."/>
        </authorList>
    </citation>
    <scope>NUCLEOTIDE SEQUENCE</scope>
    <source>
        <strain evidence="17">SSUT16</strain>
    </source>
</reference>
<dbReference type="InterPro" id="IPR015864">
    <property type="entry name" value="FAD_synthase"/>
</dbReference>
<dbReference type="SUPFAM" id="SSF82114">
    <property type="entry name" value="Riboflavin kinase-like"/>
    <property type="match status" value="1"/>
</dbReference>
<sequence>MTTETEAAPRDEPAALVLDLDKQLPGSLRGAVLALGNFDGVHRGHAELGRTAAAMAHGLGTRPAAFTFEPHPRSVFRPDQPVFRLTPPQLKVELLAAIGLPRTFVLPFDLETAAIPAERFVDELLVGRLGAAGLVCGYDFHFGKGRTGSPEMLQAHGLAAGIPVTVVPPYSWHGEPVSSTLIRVALEEGDVARAAEFLGHPWFVRGLVSHGDKRGRDLGYPTANMHLARDCKLRHGIYAVRMRIDGIWHDGVASFGRRPTFDDGAPRLETFVFDFSGDLYGRQVDVAFVDWLRGEAKFDSLEALIAQMDADSARARDILAKTPPFLP</sequence>
<name>A0A927E8G5_9HYPH</name>
<dbReference type="InterPro" id="IPR002606">
    <property type="entry name" value="Riboflavin_kinase_bac"/>
</dbReference>
<dbReference type="FunFam" id="3.40.50.620:FF:000021">
    <property type="entry name" value="Riboflavin biosynthesis protein"/>
    <property type="match status" value="1"/>
</dbReference>
<keyword evidence="4 15" id="KW-0285">Flavoprotein</keyword>
<comment type="catalytic activity">
    <reaction evidence="14 15">
        <text>FMN + ATP + H(+) = FAD + diphosphate</text>
        <dbReference type="Rhea" id="RHEA:17237"/>
        <dbReference type="ChEBI" id="CHEBI:15378"/>
        <dbReference type="ChEBI" id="CHEBI:30616"/>
        <dbReference type="ChEBI" id="CHEBI:33019"/>
        <dbReference type="ChEBI" id="CHEBI:57692"/>
        <dbReference type="ChEBI" id="CHEBI:58210"/>
        <dbReference type="EC" id="2.7.7.2"/>
    </reaction>
</comment>
<dbReference type="InterPro" id="IPR023465">
    <property type="entry name" value="Riboflavin_kinase_dom_sf"/>
</dbReference>
<comment type="pathway">
    <text evidence="2 15">Cofactor biosynthesis; FAD biosynthesis; FAD from FMN: step 1/1.</text>
</comment>
<dbReference type="FunFam" id="2.40.30.30:FF:000003">
    <property type="entry name" value="Riboflavin biosynthesis protein"/>
    <property type="match status" value="1"/>
</dbReference>
<dbReference type="EC" id="2.7.1.26" evidence="15"/>
<dbReference type="GO" id="GO:0009231">
    <property type="term" value="P:riboflavin biosynthetic process"/>
    <property type="evidence" value="ECO:0007669"/>
    <property type="project" value="InterPro"/>
</dbReference>
<keyword evidence="7 15" id="KW-0548">Nucleotidyltransferase</keyword>